<dbReference type="Proteomes" id="UP000017081">
    <property type="component" value="Unassembled WGS sequence"/>
</dbReference>
<feature type="coiled-coil region" evidence="1">
    <location>
        <begin position="93"/>
        <end position="120"/>
    </location>
</feature>
<dbReference type="HOGENOM" id="CLU_1632396_0_0_0"/>
<keyword evidence="1" id="KW-0175">Coiled coil</keyword>
<name>U7UXU2_9FUSO</name>
<sequence>MKKFLLYFITSTVLIANVPERVNNNIEKNSYTQDNSSIYVRDQERAYKRIVSLGEKEGLSKEKIDNEVIRLEKKYGTDYEIIYKHFYYDVKEVSKKEKKNEEIKKINNEKKIEYKKIMKESKLPENIKAYIDNQAQNKYPNDYFQRVKYTEELIEFYNFIKK</sequence>
<keyword evidence="3" id="KW-1185">Reference proteome</keyword>
<protein>
    <submittedName>
        <fullName evidence="2">Uncharacterized protein</fullName>
    </submittedName>
</protein>
<dbReference type="RefSeq" id="WP_023052395.1">
    <property type="nucleotide sequence ID" value="NZ_CP173065.2"/>
</dbReference>
<comment type="caution">
    <text evidence="2">The sequence shown here is derived from an EMBL/GenBank/DDBJ whole genome shotgun (WGS) entry which is preliminary data.</text>
</comment>
<accession>U7UXU2</accession>
<proteinExistence type="predicted"/>
<evidence type="ECO:0000313" key="2">
    <source>
        <dbReference type="EMBL" id="ERT63704.1"/>
    </source>
</evidence>
<dbReference type="EMBL" id="AXZF01000194">
    <property type="protein sequence ID" value="ERT63704.1"/>
    <property type="molecule type" value="Genomic_DNA"/>
</dbReference>
<gene>
    <name evidence="2" type="ORF">HMPREF0202_02871</name>
</gene>
<dbReference type="AlphaFoldDB" id="U7UXU2"/>
<reference evidence="2 3" key="1">
    <citation type="submission" date="2013-08" db="EMBL/GenBank/DDBJ databases">
        <authorList>
            <person name="Weinstock G."/>
            <person name="Sodergren E."/>
            <person name="Wylie T."/>
            <person name="Fulton L."/>
            <person name="Fulton R."/>
            <person name="Fronick C."/>
            <person name="O'Laughlin M."/>
            <person name="Godfrey J."/>
            <person name="Miner T."/>
            <person name="Herter B."/>
            <person name="Appelbaum E."/>
            <person name="Cordes M."/>
            <person name="Lek S."/>
            <person name="Wollam A."/>
            <person name="Pepin K.H."/>
            <person name="Palsikar V.B."/>
            <person name="Mitreva M."/>
            <person name="Wilson R.K."/>
        </authorList>
    </citation>
    <scope>NUCLEOTIDE SEQUENCE [LARGE SCALE GENOMIC DNA]</scope>
    <source>
        <strain evidence="2 3">ATCC BAA-474</strain>
    </source>
</reference>
<evidence type="ECO:0000256" key="1">
    <source>
        <dbReference type="SAM" id="Coils"/>
    </source>
</evidence>
<organism evidence="2 3">
    <name type="scientific">Cetobacterium somerae ATCC BAA-474</name>
    <dbReference type="NCBI Taxonomy" id="1319815"/>
    <lineage>
        <taxon>Bacteria</taxon>
        <taxon>Fusobacteriati</taxon>
        <taxon>Fusobacteriota</taxon>
        <taxon>Fusobacteriia</taxon>
        <taxon>Fusobacteriales</taxon>
        <taxon>Fusobacteriaceae</taxon>
        <taxon>Cetobacterium</taxon>
    </lineage>
</organism>
<evidence type="ECO:0000313" key="3">
    <source>
        <dbReference type="Proteomes" id="UP000017081"/>
    </source>
</evidence>